<sequence length="84" mass="9575">MCKETEIICLSCSSTITVIDTCSLYNVKSADEHGISHRTCQQFKPNVENAEYVQKTDKEFHMCEDRRAGSAFPFSFLGMRSEDK</sequence>
<evidence type="ECO:0000313" key="2">
    <source>
        <dbReference type="Proteomes" id="UP000783213"/>
    </source>
</evidence>
<accession>A0ABQ7I3T3</accession>
<protein>
    <submittedName>
        <fullName evidence="1">Uncharacterized protein</fullName>
    </submittedName>
</protein>
<dbReference type="RefSeq" id="XP_038803846.1">
    <property type="nucleotide sequence ID" value="XM_038959811.1"/>
</dbReference>
<dbReference type="GeneID" id="62238957"/>
<organism evidence="1 2">
    <name type="scientific">Botrytis deweyae</name>
    <dbReference type="NCBI Taxonomy" id="2478750"/>
    <lineage>
        <taxon>Eukaryota</taxon>
        <taxon>Fungi</taxon>
        <taxon>Dikarya</taxon>
        <taxon>Ascomycota</taxon>
        <taxon>Pezizomycotina</taxon>
        <taxon>Leotiomycetes</taxon>
        <taxon>Helotiales</taxon>
        <taxon>Sclerotiniaceae</taxon>
        <taxon>Botrytis</taxon>
    </lineage>
</organism>
<keyword evidence="2" id="KW-1185">Reference proteome</keyword>
<dbReference type="Proteomes" id="UP000783213">
    <property type="component" value="Unassembled WGS sequence"/>
</dbReference>
<dbReference type="EMBL" id="RCSX01000060">
    <property type="protein sequence ID" value="KAF7910231.1"/>
    <property type="molecule type" value="Genomic_DNA"/>
</dbReference>
<gene>
    <name evidence="1" type="ORF">EAE98_012186</name>
</gene>
<name>A0ABQ7I3T3_9HELO</name>
<comment type="caution">
    <text evidence="1">The sequence shown here is derived from an EMBL/GenBank/DDBJ whole genome shotgun (WGS) entry which is preliminary data.</text>
</comment>
<proteinExistence type="predicted"/>
<reference evidence="1 2" key="1">
    <citation type="journal article" date="2020" name="Genome Biol. Evol.">
        <title>Comparative genomics of Sclerotiniaceae.</title>
        <authorList>
            <person name="Valero Jimenez C.A."/>
            <person name="Steentjes M."/>
            <person name="Scholten O.E."/>
            <person name="Van Kan J.A.L."/>
        </authorList>
    </citation>
    <scope>NUCLEOTIDE SEQUENCE [LARGE SCALE GENOMIC DNA]</scope>
    <source>
        <strain evidence="1 2">B1</strain>
    </source>
</reference>
<evidence type="ECO:0000313" key="1">
    <source>
        <dbReference type="EMBL" id="KAF7910231.1"/>
    </source>
</evidence>